<dbReference type="PANTHER" id="PTHR43537:SF5">
    <property type="entry name" value="UXU OPERON TRANSCRIPTIONAL REGULATOR"/>
    <property type="match status" value="1"/>
</dbReference>
<dbReference type="Pfam" id="PF00392">
    <property type="entry name" value="GntR"/>
    <property type="match status" value="1"/>
</dbReference>
<dbReference type="InterPro" id="IPR036390">
    <property type="entry name" value="WH_DNA-bd_sf"/>
</dbReference>
<accession>A0A1H5PPL2</accession>
<dbReference type="GO" id="GO:0003700">
    <property type="term" value="F:DNA-binding transcription factor activity"/>
    <property type="evidence" value="ECO:0007669"/>
    <property type="project" value="InterPro"/>
</dbReference>
<dbReference type="Proteomes" id="UP000181980">
    <property type="component" value="Unassembled WGS sequence"/>
</dbReference>
<dbReference type="GO" id="GO:0003677">
    <property type="term" value="F:DNA binding"/>
    <property type="evidence" value="ECO:0007669"/>
    <property type="project" value="UniProtKB-KW"/>
</dbReference>
<name>A0A1H5PPL2_9ACTN</name>
<keyword evidence="6" id="KW-1185">Reference proteome</keyword>
<gene>
    <name evidence="5" type="ORF">SAMN04488561_5098</name>
</gene>
<dbReference type="OrthoDB" id="3267569at2"/>
<dbReference type="SMART" id="SM00345">
    <property type="entry name" value="HTH_GNTR"/>
    <property type="match status" value="1"/>
</dbReference>
<dbReference type="InterPro" id="IPR036388">
    <property type="entry name" value="WH-like_DNA-bd_sf"/>
</dbReference>
<dbReference type="SMART" id="SM00895">
    <property type="entry name" value="FCD"/>
    <property type="match status" value="1"/>
</dbReference>
<evidence type="ECO:0000256" key="1">
    <source>
        <dbReference type="ARBA" id="ARBA00023015"/>
    </source>
</evidence>
<dbReference type="EMBL" id="FNUC01000004">
    <property type="protein sequence ID" value="SEF15843.1"/>
    <property type="molecule type" value="Genomic_DNA"/>
</dbReference>
<dbReference type="InterPro" id="IPR011711">
    <property type="entry name" value="GntR_C"/>
</dbReference>
<dbReference type="Gene3D" id="1.10.10.10">
    <property type="entry name" value="Winged helix-like DNA-binding domain superfamily/Winged helix DNA-binding domain"/>
    <property type="match status" value="1"/>
</dbReference>
<organism evidence="5 6">
    <name type="scientific">Jiangella alba</name>
    <dbReference type="NCBI Taxonomy" id="561176"/>
    <lineage>
        <taxon>Bacteria</taxon>
        <taxon>Bacillati</taxon>
        <taxon>Actinomycetota</taxon>
        <taxon>Actinomycetes</taxon>
        <taxon>Jiangellales</taxon>
        <taxon>Jiangellaceae</taxon>
        <taxon>Jiangella</taxon>
    </lineage>
</organism>
<keyword evidence="2 5" id="KW-0238">DNA-binding</keyword>
<proteinExistence type="predicted"/>
<evidence type="ECO:0000256" key="2">
    <source>
        <dbReference type="ARBA" id="ARBA00023125"/>
    </source>
</evidence>
<dbReference type="RefSeq" id="WP_069109094.1">
    <property type="nucleotide sequence ID" value="NZ_FNUC01000004.1"/>
</dbReference>
<feature type="domain" description="HTH gntR-type" evidence="4">
    <location>
        <begin position="9"/>
        <end position="76"/>
    </location>
</feature>
<keyword evidence="3" id="KW-0804">Transcription</keyword>
<dbReference type="Gene3D" id="1.20.120.530">
    <property type="entry name" value="GntR ligand-binding domain-like"/>
    <property type="match status" value="1"/>
</dbReference>
<evidence type="ECO:0000259" key="4">
    <source>
        <dbReference type="PROSITE" id="PS50949"/>
    </source>
</evidence>
<sequence length="223" mass="24998">MIGGKVSRDALSDRAYEMLRAQIIDHRLAPGQRLTMERLSALLDVSHTPIREALNRLVTERLVSVEPYKGFRVTDLLDENELRQLFDARSVIEQGALRTAVDHLDDETVDELRQIVEKLDGVAGAPELDIQAFNELDAQFHRATVAAGGNIFLLDAFDDLKVHVQVARHYQGRSVGEAREAQAEHHAIFAALITRDGPALLREAAAHVENVFRRLQQPEEAQQ</sequence>
<dbReference type="PROSITE" id="PS50949">
    <property type="entry name" value="HTH_GNTR"/>
    <property type="match status" value="1"/>
</dbReference>
<dbReference type="InterPro" id="IPR008920">
    <property type="entry name" value="TF_FadR/GntR_C"/>
</dbReference>
<dbReference type="SUPFAM" id="SSF48008">
    <property type="entry name" value="GntR ligand-binding domain-like"/>
    <property type="match status" value="1"/>
</dbReference>
<dbReference type="Pfam" id="PF07729">
    <property type="entry name" value="FCD"/>
    <property type="match status" value="1"/>
</dbReference>
<reference evidence="6" key="1">
    <citation type="submission" date="2016-10" db="EMBL/GenBank/DDBJ databases">
        <authorList>
            <person name="Varghese N."/>
            <person name="Submissions S."/>
        </authorList>
    </citation>
    <scope>NUCLEOTIDE SEQUENCE [LARGE SCALE GENOMIC DNA]</scope>
    <source>
        <strain evidence="6">DSM 45237</strain>
    </source>
</reference>
<dbReference type="CDD" id="cd07377">
    <property type="entry name" value="WHTH_GntR"/>
    <property type="match status" value="1"/>
</dbReference>
<dbReference type="AlphaFoldDB" id="A0A1H5PPL2"/>
<evidence type="ECO:0000256" key="3">
    <source>
        <dbReference type="ARBA" id="ARBA00023163"/>
    </source>
</evidence>
<evidence type="ECO:0000313" key="6">
    <source>
        <dbReference type="Proteomes" id="UP000181980"/>
    </source>
</evidence>
<evidence type="ECO:0000313" key="5">
    <source>
        <dbReference type="EMBL" id="SEF15843.1"/>
    </source>
</evidence>
<dbReference type="SUPFAM" id="SSF46785">
    <property type="entry name" value="Winged helix' DNA-binding domain"/>
    <property type="match status" value="1"/>
</dbReference>
<dbReference type="STRING" id="561176.SAMN04488561_5098"/>
<dbReference type="PANTHER" id="PTHR43537">
    <property type="entry name" value="TRANSCRIPTIONAL REGULATOR, GNTR FAMILY"/>
    <property type="match status" value="1"/>
</dbReference>
<dbReference type="InterPro" id="IPR000524">
    <property type="entry name" value="Tscrpt_reg_HTH_GntR"/>
</dbReference>
<protein>
    <submittedName>
        <fullName evidence="5">DNA-binding transcriptional regulator, GntR family</fullName>
    </submittedName>
</protein>
<keyword evidence="1" id="KW-0805">Transcription regulation</keyword>